<dbReference type="PANTHER" id="PTHR42693">
    <property type="entry name" value="ARYLSULFATASE FAMILY MEMBER"/>
    <property type="match status" value="1"/>
</dbReference>
<dbReference type="PATRIC" id="fig|861299.3.peg.716"/>
<evidence type="ECO:0000256" key="5">
    <source>
        <dbReference type="SAM" id="SignalP"/>
    </source>
</evidence>
<dbReference type="InterPro" id="IPR017850">
    <property type="entry name" value="Alkaline_phosphatase_core_sf"/>
</dbReference>
<dbReference type="HOGENOM" id="CLU_006332_7_3_0"/>
<dbReference type="Gene3D" id="3.40.720.10">
    <property type="entry name" value="Alkaline Phosphatase, subunit A"/>
    <property type="match status" value="1"/>
</dbReference>
<evidence type="ECO:0000256" key="3">
    <source>
        <dbReference type="ARBA" id="ARBA00022801"/>
    </source>
</evidence>
<keyword evidence="5" id="KW-0732">Signal</keyword>
<dbReference type="Pfam" id="PF00884">
    <property type="entry name" value="Sulfatase"/>
    <property type="match status" value="1"/>
</dbReference>
<keyword evidence="3" id="KW-0378">Hydrolase</keyword>
<dbReference type="KEGG" id="gba:J421_0703"/>
<evidence type="ECO:0000259" key="7">
    <source>
        <dbReference type="Pfam" id="PF13290"/>
    </source>
</evidence>
<dbReference type="OrthoDB" id="9763613at2"/>
<gene>
    <name evidence="8" type="ORF">J421_0703</name>
</gene>
<sequence>MTSWRRLTICVVCLRAGALAAQTPARPNILWISTEDLSLRVGAYGDRVARTPNLDRFAREGLRFTRAFTTAPVCAPSRAAIITGMYQNAIGAQHMRTGENTIEDLPGPYEAVPPFYVKAFPEYLRAAGYYTTNNVKTDYQFGTPFTIWDDVSDKAHWRNRPDKRQPFFSVFNLMTTHESMVFPAVLRGRRPVTDPSQVQVPPYYPDTPKVREALAQWYDNIAAMDTQVGALLRQLEEDGLADNTIVFFWSDHGDGLPRAKRSLYDSGLRSILMVRWPKPLHPPFAPGAVSDRLVSFIDLAPTVLALAGVPVPAHMQGGVLFGLGAAPAPRYVFAARDRMDVEYDMMRSARDARYLYIRNFQPELPYVGFIPFRNQSPIMQELLRMHAEGTLAGPAALWLRNSRPPEELYDAEADPHQIRDLSRDPAHRATLARMRDAVTHWMRLIDDQGLVNEPEMIQRMWPGGAQPATAAPFILVRGSQNWEHPTRDTALTFSRPAEVEIYDPTQGASIAYTTDSGPSPRWKLYAGPFRLDGPLTVRAKAIRYGYKPSPETRTVLVPAGPPNR</sequence>
<evidence type="ECO:0000313" key="8">
    <source>
        <dbReference type="EMBL" id="AHG88240.1"/>
    </source>
</evidence>
<feature type="domain" description="GH29D-like beta-sandwich" evidence="7">
    <location>
        <begin position="492"/>
        <end position="549"/>
    </location>
</feature>
<keyword evidence="4" id="KW-0106">Calcium</keyword>
<dbReference type="InterPro" id="IPR059177">
    <property type="entry name" value="GH29D-like_dom"/>
</dbReference>
<dbReference type="SUPFAM" id="SSF53649">
    <property type="entry name" value="Alkaline phosphatase-like"/>
    <property type="match status" value="1"/>
</dbReference>
<evidence type="ECO:0000313" key="9">
    <source>
        <dbReference type="Proteomes" id="UP000019151"/>
    </source>
</evidence>
<evidence type="ECO:0000256" key="2">
    <source>
        <dbReference type="ARBA" id="ARBA00022723"/>
    </source>
</evidence>
<dbReference type="Pfam" id="PF13290">
    <property type="entry name" value="CHB_HEX_C_1"/>
    <property type="match status" value="1"/>
</dbReference>
<dbReference type="Proteomes" id="UP000019151">
    <property type="component" value="Chromosome"/>
</dbReference>
<dbReference type="RefSeq" id="WP_104022205.1">
    <property type="nucleotide sequence ID" value="NZ_CP007128.1"/>
</dbReference>
<proteinExistence type="inferred from homology"/>
<evidence type="ECO:0000256" key="4">
    <source>
        <dbReference type="ARBA" id="ARBA00022837"/>
    </source>
</evidence>
<name>W0RD55_9BACT</name>
<feature type="signal peptide" evidence="5">
    <location>
        <begin position="1"/>
        <end position="20"/>
    </location>
</feature>
<dbReference type="CDD" id="cd16027">
    <property type="entry name" value="SGSH"/>
    <property type="match status" value="1"/>
</dbReference>
<dbReference type="EMBL" id="CP007128">
    <property type="protein sequence ID" value="AHG88240.1"/>
    <property type="molecule type" value="Genomic_DNA"/>
</dbReference>
<dbReference type="GO" id="GO:0004065">
    <property type="term" value="F:arylsulfatase activity"/>
    <property type="evidence" value="ECO:0007669"/>
    <property type="project" value="TreeGrafter"/>
</dbReference>
<keyword evidence="9" id="KW-1185">Reference proteome</keyword>
<reference evidence="8 9" key="1">
    <citation type="journal article" date="2014" name="Genome Announc.">
        <title>Genome Sequence and Methylome of Soil Bacterium Gemmatirosa kalamazoonensis KBS708T, a Member of the Rarely Cultivated Gemmatimonadetes Phylum.</title>
        <authorList>
            <person name="Debruyn J.M."/>
            <person name="Radosevich M."/>
            <person name="Wommack K.E."/>
            <person name="Polson S.W."/>
            <person name="Hauser L.J."/>
            <person name="Fawaz M.N."/>
            <person name="Korlach J."/>
            <person name="Tsai Y.C."/>
        </authorList>
    </citation>
    <scope>NUCLEOTIDE SEQUENCE [LARGE SCALE GENOMIC DNA]</scope>
    <source>
        <strain evidence="8 9">KBS708</strain>
    </source>
</reference>
<dbReference type="eggNOG" id="COG3119">
    <property type="taxonomic scope" value="Bacteria"/>
</dbReference>
<dbReference type="InterPro" id="IPR000917">
    <property type="entry name" value="Sulfatase_N"/>
</dbReference>
<dbReference type="InterPro" id="IPR024607">
    <property type="entry name" value="Sulfatase_CS"/>
</dbReference>
<feature type="domain" description="Sulfatase N-terminal" evidence="6">
    <location>
        <begin position="27"/>
        <end position="309"/>
    </location>
</feature>
<evidence type="ECO:0000256" key="1">
    <source>
        <dbReference type="ARBA" id="ARBA00008779"/>
    </source>
</evidence>
<accession>W0RD55</accession>
<dbReference type="InterPro" id="IPR050738">
    <property type="entry name" value="Sulfatase"/>
</dbReference>
<feature type="chain" id="PRO_5004793932" evidence="5">
    <location>
        <begin position="21"/>
        <end position="564"/>
    </location>
</feature>
<protein>
    <submittedName>
        <fullName evidence="8">Sulfatase</fullName>
    </submittedName>
</protein>
<comment type="similarity">
    <text evidence="1">Belongs to the sulfatase family.</text>
</comment>
<dbReference type="AlphaFoldDB" id="W0RD55"/>
<dbReference type="STRING" id="861299.J421_0703"/>
<dbReference type="InParanoid" id="W0RD55"/>
<organism evidence="8 9">
    <name type="scientific">Gemmatirosa kalamazoonensis</name>
    <dbReference type="NCBI Taxonomy" id="861299"/>
    <lineage>
        <taxon>Bacteria</taxon>
        <taxon>Pseudomonadati</taxon>
        <taxon>Gemmatimonadota</taxon>
        <taxon>Gemmatimonadia</taxon>
        <taxon>Gemmatimonadales</taxon>
        <taxon>Gemmatimonadaceae</taxon>
        <taxon>Gemmatirosa</taxon>
    </lineage>
</organism>
<keyword evidence="2" id="KW-0479">Metal-binding</keyword>
<evidence type="ECO:0000259" key="6">
    <source>
        <dbReference type="Pfam" id="PF00884"/>
    </source>
</evidence>
<dbReference type="GO" id="GO:0046872">
    <property type="term" value="F:metal ion binding"/>
    <property type="evidence" value="ECO:0007669"/>
    <property type="project" value="UniProtKB-KW"/>
</dbReference>
<dbReference type="PROSITE" id="PS00523">
    <property type="entry name" value="SULFATASE_1"/>
    <property type="match status" value="1"/>
</dbReference>
<dbReference type="PANTHER" id="PTHR42693:SF53">
    <property type="entry name" value="ENDO-4-O-SULFATASE"/>
    <property type="match status" value="1"/>
</dbReference>